<protein>
    <submittedName>
        <fullName evidence="3">Uncharacterized protein</fullName>
    </submittedName>
</protein>
<sequence>MKLAVENAINENLENGLQLLSLLFTNKQSKSKFFHAQNVWKMFVDNTQSTFGILSLIEFTLKNFEGYKLSQNIASLWHESKTLLSASDFIAYLIIAMMRTGYIEEANIFAKKFTIFGTSFIIPFREAIEKEKNLQKKLKARRKAEMIERKLKNAEKLENEKLDDEKLEEMIEENDEKQVFKIVEQERKPPFIFRNLIWIWAPPRKMDNSQKDVLIRPNKPRKQRIHKVNLKSLEKFCIEFVELWQLKAVQNSDFYALGSCHSFIKRNGLSNTLLSQTSKQEGLNNTINNKTLVFN</sequence>
<organism evidence="2 3">
    <name type="scientific">Meloidogyne incognita</name>
    <name type="common">Southern root-knot nematode worm</name>
    <name type="synonym">Oxyuris incognita</name>
    <dbReference type="NCBI Taxonomy" id="6306"/>
    <lineage>
        <taxon>Eukaryota</taxon>
        <taxon>Metazoa</taxon>
        <taxon>Ecdysozoa</taxon>
        <taxon>Nematoda</taxon>
        <taxon>Chromadorea</taxon>
        <taxon>Rhabditida</taxon>
        <taxon>Tylenchina</taxon>
        <taxon>Tylenchomorpha</taxon>
        <taxon>Tylenchoidea</taxon>
        <taxon>Meloidogynidae</taxon>
        <taxon>Meloidogyninae</taxon>
        <taxon>Meloidogyne</taxon>
        <taxon>Meloidogyne incognita group</taxon>
    </lineage>
</organism>
<feature type="coiled-coil region" evidence="1">
    <location>
        <begin position="137"/>
        <end position="177"/>
    </location>
</feature>
<evidence type="ECO:0000256" key="1">
    <source>
        <dbReference type="SAM" id="Coils"/>
    </source>
</evidence>
<accession>A0A914MNC3</accession>
<reference evidence="3" key="1">
    <citation type="submission" date="2022-11" db="UniProtKB">
        <authorList>
            <consortium name="WormBaseParasite"/>
        </authorList>
    </citation>
    <scope>IDENTIFICATION</scope>
</reference>
<proteinExistence type="predicted"/>
<evidence type="ECO:0000313" key="2">
    <source>
        <dbReference type="Proteomes" id="UP000887563"/>
    </source>
</evidence>
<name>A0A914MNC3_MELIC</name>
<keyword evidence="1" id="KW-0175">Coiled coil</keyword>
<keyword evidence="2" id="KW-1185">Reference proteome</keyword>
<dbReference type="AlphaFoldDB" id="A0A914MNC3"/>
<dbReference type="Proteomes" id="UP000887563">
    <property type="component" value="Unplaced"/>
</dbReference>
<evidence type="ECO:0000313" key="3">
    <source>
        <dbReference type="WBParaSite" id="Minc3s02265g29155"/>
    </source>
</evidence>
<dbReference type="WBParaSite" id="Minc3s02265g29155">
    <property type="protein sequence ID" value="Minc3s02265g29155"/>
    <property type="gene ID" value="Minc3s02265g29155"/>
</dbReference>